<gene>
    <name evidence="1" type="ORF">NI17_021780</name>
</gene>
<dbReference type="Proteomes" id="UP000265719">
    <property type="component" value="Chromosome"/>
</dbReference>
<organism evidence="1 2">
    <name type="scientific">Thermobifida halotolerans</name>
    <dbReference type="NCBI Taxonomy" id="483545"/>
    <lineage>
        <taxon>Bacteria</taxon>
        <taxon>Bacillati</taxon>
        <taxon>Actinomycetota</taxon>
        <taxon>Actinomycetes</taxon>
        <taxon>Streptosporangiales</taxon>
        <taxon>Nocardiopsidaceae</taxon>
        <taxon>Thermobifida</taxon>
    </lineage>
</organism>
<accession>A0AA97LW96</accession>
<dbReference type="InterPro" id="IPR008775">
    <property type="entry name" value="Phytyl_CoA_dOase-like"/>
</dbReference>
<name>A0AA97LW96_9ACTN</name>
<reference evidence="1" key="1">
    <citation type="submission" date="2020-10" db="EMBL/GenBank/DDBJ databases">
        <title>De novo genome project of the cellulose decomposer Thermobifida halotolerans type strain.</title>
        <authorList>
            <person name="Nagy I."/>
            <person name="Horvath B."/>
            <person name="Kukolya J."/>
            <person name="Nagy I."/>
            <person name="Orsini M."/>
        </authorList>
    </citation>
    <scope>NUCLEOTIDE SEQUENCE</scope>
    <source>
        <strain evidence="1">DSM 44931</strain>
    </source>
</reference>
<dbReference type="SUPFAM" id="SSF51197">
    <property type="entry name" value="Clavaminate synthase-like"/>
    <property type="match status" value="1"/>
</dbReference>
<dbReference type="EMBL" id="CP063196">
    <property type="protein sequence ID" value="UOE19332.1"/>
    <property type="molecule type" value="Genomic_DNA"/>
</dbReference>
<dbReference type="AlphaFoldDB" id="A0AA97LW96"/>
<evidence type="ECO:0000313" key="1">
    <source>
        <dbReference type="EMBL" id="UOE19332.1"/>
    </source>
</evidence>
<dbReference type="GO" id="GO:0016706">
    <property type="term" value="F:2-oxoglutarate-dependent dioxygenase activity"/>
    <property type="evidence" value="ECO:0007669"/>
    <property type="project" value="UniProtKB-ARBA"/>
</dbReference>
<keyword evidence="1" id="KW-0560">Oxidoreductase</keyword>
<proteinExistence type="predicted"/>
<keyword evidence="2" id="KW-1185">Reference proteome</keyword>
<sequence length="256" mass="29332">MLAKAKQARRRRISPGLTEDKHVLKMLLRDGIVVIPQFLDIETVRAIAEETHSSTDLLADALHPDIVKRNARRLLLNPRKHVPSSVRVFDDGRIRNLARAYLSPEAVPDREAVQVKKGVGEQSIVDFYHIDEWRPLLSVFFYLTDVGSDNAPMEYLVGSHRGALWRARLEQDFFEYYRKDAQGRYANEESAYAGCILPTQARRLRERYKWRSMSCEGAAGTLVIFDNLGLHRARPLKAGTRLLLSAYWQLPDGDME</sequence>
<protein>
    <submittedName>
        <fullName evidence="1">Phytanoyl-CoA dioxygenase family protein</fullName>
    </submittedName>
</protein>
<dbReference type="Pfam" id="PF05721">
    <property type="entry name" value="PhyH"/>
    <property type="match status" value="1"/>
</dbReference>
<dbReference type="KEGG" id="thao:NI17_021780"/>
<dbReference type="RefSeq" id="WP_170163076.1">
    <property type="nucleotide sequence ID" value="NZ_CP063196.1"/>
</dbReference>
<evidence type="ECO:0000313" key="2">
    <source>
        <dbReference type="Proteomes" id="UP000265719"/>
    </source>
</evidence>
<keyword evidence="1" id="KW-0223">Dioxygenase</keyword>
<dbReference type="Gene3D" id="2.60.120.620">
    <property type="entry name" value="q2cbj1_9rhob like domain"/>
    <property type="match status" value="1"/>
</dbReference>